<name>A0A3Q7HLW6_SOLLC</name>
<dbReference type="Proteomes" id="UP000004994">
    <property type="component" value="Chromosome 6"/>
</dbReference>
<evidence type="ECO:0000313" key="1">
    <source>
        <dbReference type="EnsemblPlants" id="Solyc06g036236.1.1"/>
    </source>
</evidence>
<accession>A0A3Q7HLW6</accession>
<dbReference type="InParanoid" id="A0A3Q7HLW6"/>
<dbReference type="PaxDb" id="4081-Solyc06g036240.1.1"/>
<reference evidence="1" key="2">
    <citation type="submission" date="2019-01" db="UniProtKB">
        <authorList>
            <consortium name="EnsemblPlants"/>
        </authorList>
    </citation>
    <scope>IDENTIFICATION</scope>
    <source>
        <strain evidence="1">cv. Heinz 1706</strain>
    </source>
</reference>
<dbReference type="AlphaFoldDB" id="A0A3Q7HLW6"/>
<protein>
    <submittedName>
        <fullName evidence="1">Uncharacterized protein</fullName>
    </submittedName>
</protein>
<dbReference type="PANTHER" id="PTHR48040">
    <property type="entry name" value="PLEIOTROPIC DRUG RESISTANCE PROTEIN 1-LIKE ISOFORM X1"/>
    <property type="match status" value="1"/>
</dbReference>
<dbReference type="PANTHER" id="PTHR48040:SF4">
    <property type="entry name" value="ABC TRANSPORTER DOMAIN-CONTAINING PROTEIN"/>
    <property type="match status" value="1"/>
</dbReference>
<proteinExistence type="predicted"/>
<dbReference type="STRING" id="4081.A0A3Q7HLW6"/>
<dbReference type="EnsemblPlants" id="Solyc06g036236.1.1">
    <property type="protein sequence ID" value="Solyc06g036236.1.1"/>
    <property type="gene ID" value="Solyc06g036236.1"/>
</dbReference>
<evidence type="ECO:0000313" key="2">
    <source>
        <dbReference type="Proteomes" id="UP000004994"/>
    </source>
</evidence>
<reference evidence="1" key="1">
    <citation type="journal article" date="2012" name="Nature">
        <title>The tomato genome sequence provides insights into fleshy fruit evolution.</title>
        <authorList>
            <consortium name="Tomato Genome Consortium"/>
        </authorList>
    </citation>
    <scope>NUCLEOTIDE SEQUENCE [LARGE SCALE GENOMIC DNA]</scope>
    <source>
        <strain evidence="1">cv. Heinz 1706</strain>
    </source>
</reference>
<keyword evidence="2" id="KW-1185">Reference proteome</keyword>
<organism evidence="1">
    <name type="scientific">Solanum lycopersicum</name>
    <name type="common">Tomato</name>
    <name type="synonym">Lycopersicon esculentum</name>
    <dbReference type="NCBI Taxonomy" id="4081"/>
    <lineage>
        <taxon>Eukaryota</taxon>
        <taxon>Viridiplantae</taxon>
        <taxon>Streptophyta</taxon>
        <taxon>Embryophyta</taxon>
        <taxon>Tracheophyta</taxon>
        <taxon>Spermatophyta</taxon>
        <taxon>Magnoliopsida</taxon>
        <taxon>eudicotyledons</taxon>
        <taxon>Gunneridae</taxon>
        <taxon>Pentapetalae</taxon>
        <taxon>asterids</taxon>
        <taxon>lamiids</taxon>
        <taxon>Solanales</taxon>
        <taxon>Solanaceae</taxon>
        <taxon>Solanoideae</taxon>
        <taxon>Solaneae</taxon>
        <taxon>Solanum</taxon>
        <taxon>Solanum subgen. Lycopersicon</taxon>
    </lineage>
</organism>
<sequence>MNPCNILLGFSCLRKLTVQLEGGHGACRVNPMKIISSWLAWIELVSSPSTRFMDEPISALNATAAAIVMRIVRNEVDTGRTVTNNLILLQLTAAATSKMGGEETYVVPLGHHSFQLIKYFEVRKCR</sequence>
<dbReference type="Gramene" id="Solyc06g036236.1.1">
    <property type="protein sequence ID" value="Solyc06g036236.1.1"/>
    <property type="gene ID" value="Solyc06g036236.1"/>
</dbReference>